<evidence type="ECO:0000313" key="2">
    <source>
        <dbReference type="Proteomes" id="UP000628463"/>
    </source>
</evidence>
<gene>
    <name evidence="1" type="ORF">H8S01_06000</name>
</gene>
<dbReference type="RefSeq" id="WP_186836534.1">
    <property type="nucleotide sequence ID" value="NZ_JACOPD010000003.1"/>
</dbReference>
<proteinExistence type="predicted"/>
<name>A0ABR7FZA1_9FIRM</name>
<accession>A0ABR7FZA1</accession>
<evidence type="ECO:0008006" key="3">
    <source>
        <dbReference type="Google" id="ProtNLM"/>
    </source>
</evidence>
<sequence length="690" mass="79132">MLISIMFVNMTSAAQIKDIKGTRVERQYSNHYSAQFNELWDSFGRSEISIYDINYNINDTYNPTTFNDTNGRDSAGYEILLKVDGKEVWLGNSHYKNNEKYDSIYYGYSGIELDNIWFNDNYEDAAGNKFTQVNIVLKNTNQISKVFSLATTSDIEVGHDDNAFCRFIGNGFTMSNMYADNSDAQGGNIPSVALNVYTNGIAGVTDADCVYIGEWKKRKQNAWCNNVLGSFNVINNTRHGAMMGSSGCIDVGMSIAWKNRRINPGESITFSYILGVNMFDSQYEQLNEYYMQNGIDDMGEAVYKLIATDKEKVSYGKEYYIDVKKYIKDNYYYEKTDCAGRTIMTDNPSYIVVGKTVNKIYYRTDAYNKYKIIYDVNYNGGHWQDGANVSYTKYELVNNPIDLSLKAYKDGWDFNGWSTKNNSRKMIEKLFVEREDMHLYALFRKNISAGFIDANGRRNIDVSIYNNEKYCDIEAPGIREFKDWENVENIIPSGWTTCTNIDKAEGRIAKIAAHDNIQVYDDIFYYAVYEAKARVTFELNGGRACDSTKELLCTVYRNSFDLNKTRGEIITLPDCTRSPQMEKGGNYCFFELEGWRIGDKLFNPGDRIDISENTIISAVWKYADVEPAEMEIIKIASSFHGCSMVKRTFGDDKWYKKSGKLEVKELKDYMPDECIQVWKINSSGDSLRIK</sequence>
<organism evidence="1 2">
    <name type="scientific">Lachnospira hominis</name>
    <name type="common">ex Liu et al. 2021</name>
    <dbReference type="NCBI Taxonomy" id="2763051"/>
    <lineage>
        <taxon>Bacteria</taxon>
        <taxon>Bacillati</taxon>
        <taxon>Bacillota</taxon>
        <taxon>Clostridia</taxon>
        <taxon>Lachnospirales</taxon>
        <taxon>Lachnospiraceae</taxon>
        <taxon>Lachnospira</taxon>
    </lineage>
</organism>
<comment type="caution">
    <text evidence="1">The sequence shown here is derived from an EMBL/GenBank/DDBJ whole genome shotgun (WGS) entry which is preliminary data.</text>
</comment>
<dbReference type="EMBL" id="JACOPD010000003">
    <property type="protein sequence ID" value="MBC5680513.1"/>
    <property type="molecule type" value="Genomic_DNA"/>
</dbReference>
<evidence type="ECO:0000313" key="1">
    <source>
        <dbReference type="EMBL" id="MBC5680513.1"/>
    </source>
</evidence>
<dbReference type="Proteomes" id="UP000628463">
    <property type="component" value="Unassembled WGS sequence"/>
</dbReference>
<protein>
    <recommendedName>
        <fullName evidence="3">Bacterial repeat domain-containing protein</fullName>
    </recommendedName>
</protein>
<reference evidence="1 2" key="1">
    <citation type="submission" date="2020-08" db="EMBL/GenBank/DDBJ databases">
        <title>Genome public.</title>
        <authorList>
            <person name="Liu C."/>
            <person name="Sun Q."/>
        </authorList>
    </citation>
    <scope>NUCLEOTIDE SEQUENCE [LARGE SCALE GENOMIC DNA]</scope>
    <source>
        <strain evidence="1 2">NSJ-43</strain>
    </source>
</reference>
<keyword evidence="2" id="KW-1185">Reference proteome</keyword>